<protein>
    <recommendedName>
        <fullName evidence="2">Mitochondria-eating protein C-terminal domain-containing protein</fullName>
    </recommendedName>
</protein>
<accession>A0ABD3X1C3</accession>
<evidence type="ECO:0000313" key="3">
    <source>
        <dbReference type="EMBL" id="KAL3878827.1"/>
    </source>
</evidence>
<dbReference type="Pfam" id="PF16026">
    <property type="entry name" value="MIEAP"/>
    <property type="match status" value="1"/>
</dbReference>
<dbReference type="EMBL" id="JBJQND010000004">
    <property type="protein sequence ID" value="KAL3878827.1"/>
    <property type="molecule type" value="Genomic_DNA"/>
</dbReference>
<evidence type="ECO:0000313" key="4">
    <source>
        <dbReference type="Proteomes" id="UP001634394"/>
    </source>
</evidence>
<feature type="compositionally biased region" description="Basic and acidic residues" evidence="1">
    <location>
        <begin position="50"/>
        <end position="92"/>
    </location>
</feature>
<keyword evidence="4" id="KW-1185">Reference proteome</keyword>
<dbReference type="InterPro" id="IPR031981">
    <property type="entry name" value="MIEAP_C"/>
</dbReference>
<gene>
    <name evidence="3" type="ORF">ACJMK2_031155</name>
</gene>
<reference evidence="3 4" key="1">
    <citation type="submission" date="2024-11" db="EMBL/GenBank/DDBJ databases">
        <title>Chromosome-level genome assembly of the freshwater bivalve Anodonta woodiana.</title>
        <authorList>
            <person name="Chen X."/>
        </authorList>
    </citation>
    <scope>NUCLEOTIDE SEQUENCE [LARGE SCALE GENOMIC DNA]</scope>
    <source>
        <strain evidence="3">MN2024</strain>
        <tissue evidence="3">Gills</tissue>
    </source>
</reference>
<organism evidence="3 4">
    <name type="scientific">Sinanodonta woodiana</name>
    <name type="common">Chinese pond mussel</name>
    <name type="synonym">Anodonta woodiana</name>
    <dbReference type="NCBI Taxonomy" id="1069815"/>
    <lineage>
        <taxon>Eukaryota</taxon>
        <taxon>Metazoa</taxon>
        <taxon>Spiralia</taxon>
        <taxon>Lophotrochozoa</taxon>
        <taxon>Mollusca</taxon>
        <taxon>Bivalvia</taxon>
        <taxon>Autobranchia</taxon>
        <taxon>Heteroconchia</taxon>
        <taxon>Palaeoheterodonta</taxon>
        <taxon>Unionida</taxon>
        <taxon>Unionoidea</taxon>
        <taxon>Unionidae</taxon>
        <taxon>Unioninae</taxon>
        <taxon>Sinanodonta</taxon>
    </lineage>
</organism>
<evidence type="ECO:0000256" key="1">
    <source>
        <dbReference type="SAM" id="MobiDB-lite"/>
    </source>
</evidence>
<sequence>MARAQQTVSSQTLDPKIKQIDHVADILERLRKDSKYKEAAELAITQWNNTKEEMEKLRSKDQRNPSEKKAVMEQEKSMSKSSEQKAKREQEKDMRIVSLEQHVKELSHRLSTIAGDRLSDANSDITDLSDPYRPTKLAEMFREVYNEEWTDAFQYYDSVLKNEDEVLDALAFYPKDIYEFCGELFKQQSELLEGHMQHMFKVMTEPTFKVDTMNNVCAKPPISNREVSKEAKEEGKILIKRLQKSLAKSSTSDLFEIYLNVRSFKNKPEWKHDVENSKALQKFISKLLELIWLMMSQDPPIVIKWLKPDTQIDKARFVFYTKSGDIVRKTVWPAVHLHETGPLMARGVVQAK</sequence>
<dbReference type="AlphaFoldDB" id="A0ABD3X1C3"/>
<feature type="domain" description="Mitochondria-eating protein C-terminal" evidence="2">
    <location>
        <begin position="133"/>
        <end position="350"/>
    </location>
</feature>
<dbReference type="Proteomes" id="UP001634394">
    <property type="component" value="Unassembled WGS sequence"/>
</dbReference>
<comment type="caution">
    <text evidence="3">The sequence shown here is derived from an EMBL/GenBank/DDBJ whole genome shotgun (WGS) entry which is preliminary data.</text>
</comment>
<evidence type="ECO:0000259" key="2">
    <source>
        <dbReference type="Pfam" id="PF16026"/>
    </source>
</evidence>
<proteinExistence type="predicted"/>
<name>A0ABD3X1C3_SINWO</name>
<feature type="region of interest" description="Disordered" evidence="1">
    <location>
        <begin position="47"/>
        <end position="92"/>
    </location>
</feature>